<keyword evidence="2" id="KW-0326">Glycosidase</keyword>
<dbReference type="SUPFAM" id="SSF54106">
    <property type="entry name" value="LysM domain"/>
    <property type="match status" value="2"/>
</dbReference>
<feature type="domain" description="GH18" evidence="4">
    <location>
        <begin position="97"/>
        <end position="419"/>
    </location>
</feature>
<name>A0A235FBD4_9BACL</name>
<dbReference type="GO" id="GO:0008061">
    <property type="term" value="F:chitin binding"/>
    <property type="evidence" value="ECO:0007669"/>
    <property type="project" value="InterPro"/>
</dbReference>
<dbReference type="CDD" id="cd00118">
    <property type="entry name" value="LysM"/>
    <property type="match status" value="2"/>
</dbReference>
<feature type="domain" description="LysM" evidence="3">
    <location>
        <begin position="50"/>
        <end position="93"/>
    </location>
</feature>
<dbReference type="Gene3D" id="3.10.50.10">
    <property type="match status" value="1"/>
</dbReference>
<dbReference type="AlphaFoldDB" id="A0A235FBD4"/>
<protein>
    <submittedName>
        <fullName evidence="5">Uncharacterized protein</fullName>
    </submittedName>
</protein>
<dbReference type="EMBL" id="NOII01000001">
    <property type="protein sequence ID" value="OYD58562.1"/>
    <property type="molecule type" value="Genomic_DNA"/>
</dbReference>
<dbReference type="OrthoDB" id="9769314at2"/>
<dbReference type="Gene3D" id="3.20.20.80">
    <property type="entry name" value="Glycosidases"/>
    <property type="match status" value="1"/>
</dbReference>
<dbReference type="Gene3D" id="3.10.350.10">
    <property type="entry name" value="LysM domain"/>
    <property type="match status" value="2"/>
</dbReference>
<evidence type="ECO:0000259" key="3">
    <source>
        <dbReference type="PROSITE" id="PS51782"/>
    </source>
</evidence>
<evidence type="ECO:0000313" key="6">
    <source>
        <dbReference type="Proteomes" id="UP000215059"/>
    </source>
</evidence>
<sequence length="421" mass="47750">MQIHVVKRGDSLWEISRFYRLPWQEIAVVNGIGARDILVVGQTLFIPAPFVYTVQPGDTLTSIGEKIGVSAAQLQAANPGAAGGLKPGQQLNVPQRPKRTITTNAFAEPTPKSRANFKNAAKALSYITLFSYEVNEKGELKPLEDEGFLAEIERANVRPVMAITNIKDGEFSEAAGTAILKSESVTNTLIDNVLKTMKQKGYTGLSVDFEYLGKKNREAYNQFLRRVTERMHAAGYIVMTALAPKIKKDQKGEWYESHDYRAHGQIVDYCILMTYEWGYSGGPPLPVSPITQVRKVLDYAVTEIPRNKILMGINLYGYDWKLPYKKGNPFAKAMSPVQSIQLAGSRKAAILYDEKEQSPYFTYYDKEKKQHIVWFEDLRSMKAKFDLIDEYKLGGASFWNLAFNYPVLWNYILDRYDIKYQ</sequence>
<evidence type="ECO:0000313" key="5">
    <source>
        <dbReference type="EMBL" id="OYD58562.1"/>
    </source>
</evidence>
<dbReference type="InterPro" id="IPR001223">
    <property type="entry name" value="Glyco_hydro18_cat"/>
</dbReference>
<dbReference type="InterPro" id="IPR011583">
    <property type="entry name" value="Chitinase_II/V-like_cat"/>
</dbReference>
<keyword evidence="1" id="KW-0378">Hydrolase</keyword>
<proteinExistence type="predicted"/>
<dbReference type="InterPro" id="IPR036779">
    <property type="entry name" value="LysM_dom_sf"/>
</dbReference>
<dbReference type="Proteomes" id="UP000215059">
    <property type="component" value="Unassembled WGS sequence"/>
</dbReference>
<dbReference type="PROSITE" id="PS51782">
    <property type="entry name" value="LYSM"/>
    <property type="match status" value="2"/>
</dbReference>
<dbReference type="CDD" id="cd02874">
    <property type="entry name" value="GH18_CFLE_spore_hydrolase"/>
    <property type="match status" value="1"/>
</dbReference>
<organism evidence="5 6">
    <name type="scientific">Fictibacillus aquaticus</name>
    <dbReference type="NCBI Taxonomy" id="2021314"/>
    <lineage>
        <taxon>Bacteria</taxon>
        <taxon>Bacillati</taxon>
        <taxon>Bacillota</taxon>
        <taxon>Bacilli</taxon>
        <taxon>Bacillales</taxon>
        <taxon>Fictibacillaceae</taxon>
        <taxon>Fictibacillus</taxon>
    </lineage>
</organism>
<evidence type="ECO:0000256" key="2">
    <source>
        <dbReference type="ARBA" id="ARBA00023295"/>
    </source>
</evidence>
<dbReference type="GO" id="GO:0070492">
    <property type="term" value="F:oligosaccharide binding"/>
    <property type="evidence" value="ECO:0007669"/>
    <property type="project" value="TreeGrafter"/>
</dbReference>
<dbReference type="RefSeq" id="WP_094250523.1">
    <property type="nucleotide sequence ID" value="NZ_JBHLXL010000001.1"/>
</dbReference>
<reference evidence="5 6" key="1">
    <citation type="submission" date="2017-07" db="EMBL/GenBank/DDBJ databases">
        <title>Fictibacillus sp. nov. GDSW-R2A3 Genome sequencing and assembly.</title>
        <authorList>
            <person name="Mayilraj S."/>
        </authorList>
    </citation>
    <scope>NUCLEOTIDE SEQUENCE [LARGE SCALE GENOMIC DNA]</scope>
    <source>
        <strain evidence="5 6">GDSW-R2A3</strain>
    </source>
</reference>
<dbReference type="SUPFAM" id="SSF51445">
    <property type="entry name" value="(Trans)glycosidases"/>
    <property type="match status" value="1"/>
</dbReference>
<evidence type="ECO:0000256" key="1">
    <source>
        <dbReference type="ARBA" id="ARBA00022801"/>
    </source>
</evidence>
<evidence type="ECO:0000259" key="4">
    <source>
        <dbReference type="PROSITE" id="PS51910"/>
    </source>
</evidence>
<feature type="domain" description="LysM" evidence="3">
    <location>
        <begin position="2"/>
        <end position="46"/>
    </location>
</feature>
<dbReference type="InterPro" id="IPR029070">
    <property type="entry name" value="Chitinase_insertion_sf"/>
</dbReference>
<dbReference type="Pfam" id="PF00704">
    <property type="entry name" value="Glyco_hydro_18"/>
    <property type="match status" value="1"/>
</dbReference>
<dbReference type="PANTHER" id="PTHR46066">
    <property type="entry name" value="CHITINASE DOMAIN-CONTAINING PROTEIN 1 FAMILY MEMBER"/>
    <property type="match status" value="1"/>
</dbReference>
<comment type="caution">
    <text evidence="5">The sequence shown here is derived from an EMBL/GenBank/DDBJ whole genome shotgun (WGS) entry which is preliminary data.</text>
</comment>
<accession>A0A235FBD4</accession>
<dbReference type="PROSITE" id="PS51910">
    <property type="entry name" value="GH18_2"/>
    <property type="match status" value="1"/>
</dbReference>
<dbReference type="SMART" id="SM00636">
    <property type="entry name" value="Glyco_18"/>
    <property type="match status" value="1"/>
</dbReference>
<dbReference type="GO" id="GO:0016798">
    <property type="term" value="F:hydrolase activity, acting on glycosyl bonds"/>
    <property type="evidence" value="ECO:0007669"/>
    <property type="project" value="UniProtKB-KW"/>
</dbReference>
<dbReference type="SMART" id="SM00257">
    <property type="entry name" value="LysM"/>
    <property type="match status" value="2"/>
</dbReference>
<dbReference type="GO" id="GO:0012505">
    <property type="term" value="C:endomembrane system"/>
    <property type="evidence" value="ECO:0007669"/>
    <property type="project" value="TreeGrafter"/>
</dbReference>
<keyword evidence="6" id="KW-1185">Reference proteome</keyword>
<dbReference type="InterPro" id="IPR041704">
    <property type="entry name" value="CFLE_GH18"/>
</dbReference>
<dbReference type="InterPro" id="IPR018392">
    <property type="entry name" value="LysM"/>
</dbReference>
<dbReference type="Pfam" id="PF01476">
    <property type="entry name" value="LysM"/>
    <property type="match status" value="2"/>
</dbReference>
<dbReference type="InterPro" id="IPR017853">
    <property type="entry name" value="GH"/>
</dbReference>
<gene>
    <name evidence="5" type="ORF">CGZ90_01270</name>
</gene>
<dbReference type="GO" id="GO:0005975">
    <property type="term" value="P:carbohydrate metabolic process"/>
    <property type="evidence" value="ECO:0007669"/>
    <property type="project" value="InterPro"/>
</dbReference>
<dbReference type="PANTHER" id="PTHR46066:SF2">
    <property type="entry name" value="CHITINASE DOMAIN-CONTAINING PROTEIN 1"/>
    <property type="match status" value="1"/>
</dbReference>